<accession>A0ACB8RRL2</accession>
<evidence type="ECO:0000313" key="2">
    <source>
        <dbReference type="Proteomes" id="UP000814033"/>
    </source>
</evidence>
<reference evidence="1" key="1">
    <citation type="submission" date="2021-02" db="EMBL/GenBank/DDBJ databases">
        <authorList>
            <consortium name="DOE Joint Genome Institute"/>
            <person name="Ahrendt S."/>
            <person name="Looney B.P."/>
            <person name="Miyauchi S."/>
            <person name="Morin E."/>
            <person name="Drula E."/>
            <person name="Courty P.E."/>
            <person name="Chicoki N."/>
            <person name="Fauchery L."/>
            <person name="Kohler A."/>
            <person name="Kuo A."/>
            <person name="Labutti K."/>
            <person name="Pangilinan J."/>
            <person name="Lipzen A."/>
            <person name="Riley R."/>
            <person name="Andreopoulos W."/>
            <person name="He G."/>
            <person name="Johnson J."/>
            <person name="Barry K.W."/>
            <person name="Grigoriev I.V."/>
            <person name="Nagy L."/>
            <person name="Hibbett D."/>
            <person name="Henrissat B."/>
            <person name="Matheny P.B."/>
            <person name="Labbe J."/>
            <person name="Martin F."/>
        </authorList>
    </citation>
    <scope>NUCLEOTIDE SEQUENCE</scope>
    <source>
        <strain evidence="1">FP105234-sp</strain>
    </source>
</reference>
<protein>
    <submittedName>
        <fullName evidence="1">Uncharacterized protein</fullName>
    </submittedName>
</protein>
<sequence>MAIYVPLDIQILIIEWVFRSSQQAYVDYSTLNACARVCRAWTPTSRRLLFRRIQFTNLHNRGPCRPDCNVRLLLGTLRTRPELAAHVRHIAVYKCRKSCPWLQLLELCRYIDVISLTNWNGANNPLSAALAAHPRSVPLGPAVLILVGNDTSESIHSVVQMCSSARVLIVDNAHCIASLPPTVTALRILSGSLEDCLSVPSPLPALRYLCLVRPCWPGAHLLSAGILAQLHSLQIGGALPPAEVLAQLVRLRTLVVGALPTAPRTRRRCGTLATTPDPLRMLPELRLVTVTRGVEQHVRAELEEMCRDRGVDFGVYATPTDFQLQSLHIWGGFLPQGILVQLVLLRTLAVEELPIGPVTLPRSLRHFGYLSWVEALGASAELAVDPLRALRDLLLVTVTRIVAQHVRAALETMCRNKHVDFGTYAYPSNLTISTGFDDARSPRKGLNPRR</sequence>
<proteinExistence type="predicted"/>
<gene>
    <name evidence="1" type="ORF">FA95DRAFT_1606633</name>
</gene>
<dbReference type="EMBL" id="MU275918">
    <property type="protein sequence ID" value="KAI0046738.1"/>
    <property type="molecule type" value="Genomic_DNA"/>
</dbReference>
<reference evidence="1" key="2">
    <citation type="journal article" date="2022" name="New Phytol.">
        <title>Evolutionary transition to the ectomycorrhizal habit in the genomes of a hyperdiverse lineage of mushroom-forming fungi.</title>
        <authorList>
            <person name="Looney B."/>
            <person name="Miyauchi S."/>
            <person name="Morin E."/>
            <person name="Drula E."/>
            <person name="Courty P.E."/>
            <person name="Kohler A."/>
            <person name="Kuo A."/>
            <person name="LaButti K."/>
            <person name="Pangilinan J."/>
            <person name="Lipzen A."/>
            <person name="Riley R."/>
            <person name="Andreopoulos W."/>
            <person name="He G."/>
            <person name="Johnson J."/>
            <person name="Nolan M."/>
            <person name="Tritt A."/>
            <person name="Barry K.W."/>
            <person name="Grigoriev I.V."/>
            <person name="Nagy L.G."/>
            <person name="Hibbett D."/>
            <person name="Henrissat B."/>
            <person name="Matheny P.B."/>
            <person name="Labbe J."/>
            <person name="Martin F.M."/>
        </authorList>
    </citation>
    <scope>NUCLEOTIDE SEQUENCE</scope>
    <source>
        <strain evidence="1">FP105234-sp</strain>
    </source>
</reference>
<evidence type="ECO:0000313" key="1">
    <source>
        <dbReference type="EMBL" id="KAI0046738.1"/>
    </source>
</evidence>
<comment type="caution">
    <text evidence="1">The sequence shown here is derived from an EMBL/GenBank/DDBJ whole genome shotgun (WGS) entry which is preliminary data.</text>
</comment>
<keyword evidence="2" id="KW-1185">Reference proteome</keyword>
<dbReference type="Proteomes" id="UP000814033">
    <property type="component" value="Unassembled WGS sequence"/>
</dbReference>
<organism evidence="1 2">
    <name type="scientific">Auriscalpium vulgare</name>
    <dbReference type="NCBI Taxonomy" id="40419"/>
    <lineage>
        <taxon>Eukaryota</taxon>
        <taxon>Fungi</taxon>
        <taxon>Dikarya</taxon>
        <taxon>Basidiomycota</taxon>
        <taxon>Agaricomycotina</taxon>
        <taxon>Agaricomycetes</taxon>
        <taxon>Russulales</taxon>
        <taxon>Auriscalpiaceae</taxon>
        <taxon>Auriscalpium</taxon>
    </lineage>
</organism>
<name>A0ACB8RRL2_9AGAM</name>